<evidence type="ECO:0000313" key="3">
    <source>
        <dbReference type="Proteomes" id="UP001189429"/>
    </source>
</evidence>
<feature type="compositionally biased region" description="Low complexity" evidence="1">
    <location>
        <begin position="12"/>
        <end position="24"/>
    </location>
</feature>
<dbReference type="EMBL" id="CAUYUJ010011337">
    <property type="protein sequence ID" value="CAK0831607.1"/>
    <property type="molecule type" value="Genomic_DNA"/>
</dbReference>
<feature type="non-terminal residue" evidence="2">
    <location>
        <position position="1"/>
    </location>
</feature>
<evidence type="ECO:0000256" key="1">
    <source>
        <dbReference type="SAM" id="MobiDB-lite"/>
    </source>
</evidence>
<sequence length="50" mass="5115">PGRVPSAQVGGPAAAAPTAEPRALRLARCRRRGGPPTLPSESALRPTCCH</sequence>
<comment type="caution">
    <text evidence="2">The sequence shown here is derived from an EMBL/GenBank/DDBJ whole genome shotgun (WGS) entry which is preliminary data.</text>
</comment>
<feature type="non-terminal residue" evidence="2">
    <location>
        <position position="50"/>
    </location>
</feature>
<reference evidence="2" key="1">
    <citation type="submission" date="2023-10" db="EMBL/GenBank/DDBJ databases">
        <authorList>
            <person name="Chen Y."/>
            <person name="Shah S."/>
            <person name="Dougan E. K."/>
            <person name="Thang M."/>
            <person name="Chan C."/>
        </authorList>
    </citation>
    <scope>NUCLEOTIDE SEQUENCE [LARGE SCALE GENOMIC DNA]</scope>
</reference>
<feature type="region of interest" description="Disordered" evidence="1">
    <location>
        <begin position="1"/>
        <end position="50"/>
    </location>
</feature>
<organism evidence="2 3">
    <name type="scientific">Prorocentrum cordatum</name>
    <dbReference type="NCBI Taxonomy" id="2364126"/>
    <lineage>
        <taxon>Eukaryota</taxon>
        <taxon>Sar</taxon>
        <taxon>Alveolata</taxon>
        <taxon>Dinophyceae</taxon>
        <taxon>Prorocentrales</taxon>
        <taxon>Prorocentraceae</taxon>
        <taxon>Prorocentrum</taxon>
    </lineage>
</organism>
<protein>
    <submittedName>
        <fullName evidence="2">Uncharacterized protein</fullName>
    </submittedName>
</protein>
<dbReference type="Proteomes" id="UP001189429">
    <property type="component" value="Unassembled WGS sequence"/>
</dbReference>
<proteinExistence type="predicted"/>
<evidence type="ECO:0000313" key="2">
    <source>
        <dbReference type="EMBL" id="CAK0831607.1"/>
    </source>
</evidence>
<keyword evidence="3" id="KW-1185">Reference proteome</keyword>
<name>A0ABN9SIQ3_9DINO</name>
<gene>
    <name evidence="2" type="ORF">PCOR1329_LOCUS29893</name>
</gene>
<accession>A0ABN9SIQ3</accession>